<comment type="caution">
    <text evidence="1">The sequence shown here is derived from an EMBL/GenBank/DDBJ whole genome shotgun (WGS) entry which is preliminary data.</text>
</comment>
<gene>
    <name evidence="1" type="ORF">ILEXP_LOCUS24477</name>
</gene>
<accession>A0ABC8SFW2</accession>
<protein>
    <submittedName>
        <fullName evidence="1">Uncharacterized protein</fullName>
    </submittedName>
</protein>
<evidence type="ECO:0000313" key="2">
    <source>
        <dbReference type="Proteomes" id="UP001642360"/>
    </source>
</evidence>
<keyword evidence="2" id="KW-1185">Reference proteome</keyword>
<dbReference type="EMBL" id="CAUOFW020002780">
    <property type="protein sequence ID" value="CAK9156067.1"/>
    <property type="molecule type" value="Genomic_DNA"/>
</dbReference>
<name>A0ABC8SFW2_9AQUA</name>
<organism evidence="1 2">
    <name type="scientific">Ilex paraguariensis</name>
    <name type="common">yerba mate</name>
    <dbReference type="NCBI Taxonomy" id="185542"/>
    <lineage>
        <taxon>Eukaryota</taxon>
        <taxon>Viridiplantae</taxon>
        <taxon>Streptophyta</taxon>
        <taxon>Embryophyta</taxon>
        <taxon>Tracheophyta</taxon>
        <taxon>Spermatophyta</taxon>
        <taxon>Magnoliopsida</taxon>
        <taxon>eudicotyledons</taxon>
        <taxon>Gunneridae</taxon>
        <taxon>Pentapetalae</taxon>
        <taxon>asterids</taxon>
        <taxon>campanulids</taxon>
        <taxon>Aquifoliales</taxon>
        <taxon>Aquifoliaceae</taxon>
        <taxon>Ilex</taxon>
    </lineage>
</organism>
<sequence length="75" mass="8337">MDTQKCLFVLGNMASVVASSGPQLPVETTQGNLFGGMSQDLKSYVMEEEMICGNAIFAIKQGKTHSLNQREFYWE</sequence>
<proteinExistence type="predicted"/>
<dbReference type="Proteomes" id="UP001642360">
    <property type="component" value="Unassembled WGS sequence"/>
</dbReference>
<evidence type="ECO:0000313" key="1">
    <source>
        <dbReference type="EMBL" id="CAK9156067.1"/>
    </source>
</evidence>
<reference evidence="1 2" key="1">
    <citation type="submission" date="2024-02" db="EMBL/GenBank/DDBJ databases">
        <authorList>
            <person name="Vignale AGUSTIN F."/>
            <person name="Sosa J E."/>
            <person name="Modenutti C."/>
        </authorList>
    </citation>
    <scope>NUCLEOTIDE SEQUENCE [LARGE SCALE GENOMIC DNA]</scope>
</reference>
<dbReference type="AlphaFoldDB" id="A0ABC8SFW2"/>